<evidence type="ECO:0000313" key="2">
    <source>
        <dbReference type="Proteomes" id="UP001234178"/>
    </source>
</evidence>
<reference evidence="1 2" key="1">
    <citation type="journal article" date="2023" name="Nucleic Acids Res.">
        <title>The hologenome of Daphnia magna reveals possible DNA methylation and microbiome-mediated evolution of the host genome.</title>
        <authorList>
            <person name="Chaturvedi A."/>
            <person name="Li X."/>
            <person name="Dhandapani V."/>
            <person name="Marshall H."/>
            <person name="Kissane S."/>
            <person name="Cuenca-Cambronero M."/>
            <person name="Asole G."/>
            <person name="Calvet F."/>
            <person name="Ruiz-Romero M."/>
            <person name="Marangio P."/>
            <person name="Guigo R."/>
            <person name="Rago D."/>
            <person name="Mirbahai L."/>
            <person name="Eastwood N."/>
            <person name="Colbourne J.K."/>
            <person name="Zhou J."/>
            <person name="Mallon E."/>
            <person name="Orsini L."/>
        </authorList>
    </citation>
    <scope>NUCLEOTIDE SEQUENCE [LARGE SCALE GENOMIC DNA]</scope>
    <source>
        <strain evidence="1">LRV0_1</strain>
    </source>
</reference>
<dbReference type="Proteomes" id="UP001234178">
    <property type="component" value="Unassembled WGS sequence"/>
</dbReference>
<comment type="caution">
    <text evidence="1">The sequence shown here is derived from an EMBL/GenBank/DDBJ whole genome shotgun (WGS) entry which is preliminary data.</text>
</comment>
<protein>
    <submittedName>
        <fullName evidence="1">Uncharacterized protein</fullName>
    </submittedName>
</protein>
<organism evidence="1 2">
    <name type="scientific">Daphnia magna</name>
    <dbReference type="NCBI Taxonomy" id="35525"/>
    <lineage>
        <taxon>Eukaryota</taxon>
        <taxon>Metazoa</taxon>
        <taxon>Ecdysozoa</taxon>
        <taxon>Arthropoda</taxon>
        <taxon>Crustacea</taxon>
        <taxon>Branchiopoda</taxon>
        <taxon>Diplostraca</taxon>
        <taxon>Cladocera</taxon>
        <taxon>Anomopoda</taxon>
        <taxon>Daphniidae</taxon>
        <taxon>Daphnia</taxon>
    </lineage>
</organism>
<evidence type="ECO:0000313" key="1">
    <source>
        <dbReference type="EMBL" id="KAK4012149.1"/>
    </source>
</evidence>
<accession>A0ABQ9ZGU6</accession>
<gene>
    <name evidence="1" type="ORF">OUZ56_021248</name>
</gene>
<proteinExistence type="predicted"/>
<keyword evidence="2" id="KW-1185">Reference proteome</keyword>
<name>A0ABQ9ZGU6_9CRUS</name>
<dbReference type="EMBL" id="JAOYFB010000003">
    <property type="protein sequence ID" value="KAK4012149.1"/>
    <property type="molecule type" value="Genomic_DNA"/>
</dbReference>
<sequence>MILTCWSKSNQAGERKEEEDGLHYRLYIVESIYFNFSTYLSFVRLGNKDAKLERMCPAHVSTTAIKNTGKKKKY</sequence>